<evidence type="ECO:0000256" key="1">
    <source>
        <dbReference type="SAM" id="MobiDB-lite"/>
    </source>
</evidence>
<dbReference type="OrthoDB" id="275227at2759"/>
<sequence length="334" mass="35797">MSLSALRASSSRLPAAAGIRSARTLFTHQPANGAAAPRHAAPGAVGGVDLRVLQGVPTFVGAEQMARVNEWQSGLWARLQDEVRNNPRLAPIRLKWDNDKLDMTDLLTFTAREPACALAFNYASLLLNNSYYLESINASTPQAIPENFTQLEDRVAAYADGIVGSGWLWPGTTPGIELGRTGALSPGKMIVKSGDSAQDVDVVPTFGAGTLLVTRRQQRGRESLQAVYGTPATSGEDAGAIQHDTQPAAAAPAADEAPEEDAAPTTRYPEQPPRFGANPNAPSEVVPLAVLSLFEHAYLGDKYGVASRKQYALDWFKALNWDKVQARAERFGAF</sequence>
<dbReference type="Proteomes" id="UP000279236">
    <property type="component" value="Unassembled WGS sequence"/>
</dbReference>
<dbReference type="GO" id="GO:0004784">
    <property type="term" value="F:superoxide dismutase activity"/>
    <property type="evidence" value="ECO:0007669"/>
    <property type="project" value="InterPro"/>
</dbReference>
<dbReference type="InterPro" id="IPR019832">
    <property type="entry name" value="Mn/Fe_SOD_C"/>
</dbReference>
<dbReference type="Gene3D" id="3.55.40.20">
    <property type="entry name" value="Iron/manganese superoxide dismutase, C-terminal domain"/>
    <property type="match status" value="1"/>
</dbReference>
<keyword evidence="4" id="KW-1185">Reference proteome</keyword>
<dbReference type="EMBL" id="RSCE01000001">
    <property type="protein sequence ID" value="RSH87894.1"/>
    <property type="molecule type" value="Genomic_DNA"/>
</dbReference>
<comment type="caution">
    <text evidence="3">The sequence shown here is derived from an EMBL/GenBank/DDBJ whole genome shotgun (WGS) entry which is preliminary data.</text>
</comment>
<dbReference type="STRING" id="105984.A0A427YA77"/>
<dbReference type="PANTHER" id="PTHR42769">
    <property type="entry name" value="SUPEROXIDE DISMUTASE"/>
    <property type="match status" value="1"/>
</dbReference>
<evidence type="ECO:0000313" key="3">
    <source>
        <dbReference type="EMBL" id="RSH87894.1"/>
    </source>
</evidence>
<organism evidence="3 4">
    <name type="scientific">Apiotrichum porosum</name>
    <dbReference type="NCBI Taxonomy" id="105984"/>
    <lineage>
        <taxon>Eukaryota</taxon>
        <taxon>Fungi</taxon>
        <taxon>Dikarya</taxon>
        <taxon>Basidiomycota</taxon>
        <taxon>Agaricomycotina</taxon>
        <taxon>Tremellomycetes</taxon>
        <taxon>Trichosporonales</taxon>
        <taxon>Trichosporonaceae</taxon>
        <taxon>Apiotrichum</taxon>
    </lineage>
</organism>
<dbReference type="RefSeq" id="XP_028480102.1">
    <property type="nucleotide sequence ID" value="XM_028616245.1"/>
</dbReference>
<evidence type="ECO:0000259" key="2">
    <source>
        <dbReference type="Pfam" id="PF02777"/>
    </source>
</evidence>
<protein>
    <recommendedName>
        <fullName evidence="2">Manganese/iron superoxide dismutase C-terminal domain-containing protein</fullName>
    </recommendedName>
</protein>
<dbReference type="AlphaFoldDB" id="A0A427YA77"/>
<accession>A0A427YA77</accession>
<proteinExistence type="predicted"/>
<dbReference type="SUPFAM" id="SSF54719">
    <property type="entry name" value="Fe,Mn superoxide dismutase (SOD), C-terminal domain"/>
    <property type="match status" value="1"/>
</dbReference>
<dbReference type="InterPro" id="IPR036314">
    <property type="entry name" value="SOD_C_sf"/>
</dbReference>
<reference evidence="3 4" key="1">
    <citation type="submission" date="2018-11" db="EMBL/GenBank/DDBJ databases">
        <title>Genome sequence of Apiotrichum porosum DSM 27194.</title>
        <authorList>
            <person name="Aliyu H."/>
            <person name="Gorte O."/>
            <person name="Ochsenreither K."/>
        </authorList>
    </citation>
    <scope>NUCLEOTIDE SEQUENCE [LARGE SCALE GENOMIC DNA]</scope>
    <source>
        <strain evidence="3 4">DSM 27194</strain>
    </source>
</reference>
<evidence type="ECO:0000313" key="4">
    <source>
        <dbReference type="Proteomes" id="UP000279236"/>
    </source>
</evidence>
<gene>
    <name evidence="3" type="ORF">EHS24_000412</name>
</gene>
<dbReference type="GO" id="GO:0046872">
    <property type="term" value="F:metal ion binding"/>
    <property type="evidence" value="ECO:0007669"/>
    <property type="project" value="InterPro"/>
</dbReference>
<dbReference type="PANTHER" id="PTHR42769:SF3">
    <property type="entry name" value="SUPEROXIDE DISMUTASE [FE] 2, CHLOROPLASTIC"/>
    <property type="match status" value="1"/>
</dbReference>
<feature type="domain" description="Manganese/iron superoxide dismutase C-terminal" evidence="2">
    <location>
        <begin position="281"/>
        <end position="327"/>
    </location>
</feature>
<dbReference type="GeneID" id="39584955"/>
<feature type="region of interest" description="Disordered" evidence="1">
    <location>
        <begin position="244"/>
        <end position="278"/>
    </location>
</feature>
<dbReference type="Pfam" id="PF02777">
    <property type="entry name" value="Sod_Fe_C"/>
    <property type="match status" value="1"/>
</dbReference>
<name>A0A427YA77_9TREE</name>